<dbReference type="GO" id="GO:0000455">
    <property type="term" value="P:enzyme-directed rRNA pseudouridine synthesis"/>
    <property type="evidence" value="ECO:0007669"/>
    <property type="project" value="TreeGrafter"/>
</dbReference>
<dbReference type="SUPFAM" id="SSF55120">
    <property type="entry name" value="Pseudouridine synthase"/>
    <property type="match status" value="1"/>
</dbReference>
<dbReference type="RefSeq" id="WP_141321326.1">
    <property type="nucleotide sequence ID" value="NZ_BJLP01000041.1"/>
</dbReference>
<evidence type="ECO:0000256" key="2">
    <source>
        <dbReference type="ARBA" id="ARBA00031870"/>
    </source>
</evidence>
<proteinExistence type="predicted"/>
<sequence length="322" mass="36035">MPPRSPLPARHGLDAARLRTPDRVGTAGAPWPTMGAWLRHRLPEHVDVARMLTDGRFVDDGGRTLHDDDPYVPARYVWFHRDLRDEPEVPGVVHVVHRDERLVVVDKPPFLSTIPRGRHVMQSVVVRMRAELDLPELSPLHRLDRVTSGLLMLATEQRWRGPYQTAFERRAVDKTYLALAPLRADLELPLVVRDHIRKDRGTAQAQVVPGAPVNAETLVELDHEVDGPDGTQLGVYRLTPRTGRTHQLRLHLSGLGIPIVGDPLYPVERDVAVDDFRTPLQLLAAEVAFTDPVDGAPRRFRSVRALPLVAQTPEDGRTGLQG</sequence>
<dbReference type="GO" id="GO:0140098">
    <property type="term" value="F:catalytic activity, acting on RNA"/>
    <property type="evidence" value="ECO:0007669"/>
    <property type="project" value="UniProtKB-ARBA"/>
</dbReference>
<dbReference type="InterPro" id="IPR006224">
    <property type="entry name" value="PsdUridine_synth_RluA-like_CS"/>
</dbReference>
<organism evidence="5 6">
    <name type="scientific">Cellulomonas uda</name>
    <dbReference type="NCBI Taxonomy" id="1714"/>
    <lineage>
        <taxon>Bacteria</taxon>
        <taxon>Bacillati</taxon>
        <taxon>Actinomycetota</taxon>
        <taxon>Actinomycetes</taxon>
        <taxon>Micrococcales</taxon>
        <taxon>Cellulomonadaceae</taxon>
        <taxon>Cellulomonas</taxon>
    </lineage>
</organism>
<evidence type="ECO:0000313" key="6">
    <source>
        <dbReference type="Proteomes" id="UP000315842"/>
    </source>
</evidence>
<comment type="caution">
    <text evidence="5">The sequence shown here is derived from an EMBL/GenBank/DDBJ whole genome shotgun (WGS) entry which is preliminary data.</text>
</comment>
<accession>A0A4Y3KD40</accession>
<evidence type="ECO:0000256" key="1">
    <source>
        <dbReference type="ARBA" id="ARBA00000073"/>
    </source>
</evidence>
<evidence type="ECO:0000313" key="5">
    <source>
        <dbReference type="EMBL" id="GEA81903.1"/>
    </source>
</evidence>
<dbReference type="PANTHER" id="PTHR21600:SF84">
    <property type="entry name" value="PSEUDOURIDINE SYNTHASE RSUA_RLUA-LIKE DOMAIN-CONTAINING PROTEIN"/>
    <property type="match status" value="1"/>
</dbReference>
<gene>
    <name evidence="5" type="ORF">CUD01_23470</name>
</gene>
<feature type="domain" description="Pseudouridine synthase RsuA/RluA-like" evidence="4">
    <location>
        <begin position="102"/>
        <end position="253"/>
    </location>
</feature>
<reference evidence="5 6" key="1">
    <citation type="submission" date="2019-06" db="EMBL/GenBank/DDBJ databases">
        <title>Whole genome shotgun sequence of Cellulomonas uda NBRC 3747.</title>
        <authorList>
            <person name="Hosoyama A."/>
            <person name="Uohara A."/>
            <person name="Ohji S."/>
            <person name="Ichikawa N."/>
        </authorList>
    </citation>
    <scope>NUCLEOTIDE SEQUENCE [LARGE SCALE GENOMIC DNA]</scope>
    <source>
        <strain evidence="5 6">NBRC 3747</strain>
    </source>
</reference>
<dbReference type="InterPro" id="IPR020103">
    <property type="entry name" value="PsdUridine_synth_cat_dom_sf"/>
</dbReference>
<dbReference type="EMBL" id="BJLP01000041">
    <property type="protein sequence ID" value="GEA81903.1"/>
    <property type="molecule type" value="Genomic_DNA"/>
</dbReference>
<dbReference type="Gene3D" id="3.30.2350.10">
    <property type="entry name" value="Pseudouridine synthase"/>
    <property type="match status" value="1"/>
</dbReference>
<dbReference type="Pfam" id="PF00849">
    <property type="entry name" value="PseudoU_synth_2"/>
    <property type="match status" value="1"/>
</dbReference>
<name>A0A4Y3KD40_CELUD</name>
<evidence type="ECO:0000256" key="3">
    <source>
        <dbReference type="ARBA" id="ARBA00033164"/>
    </source>
</evidence>
<protein>
    <recommendedName>
        <fullName evidence="2">RNA pseudouridylate synthase</fullName>
    </recommendedName>
    <alternativeName>
        <fullName evidence="3">RNA-uridine isomerase</fullName>
    </alternativeName>
</protein>
<dbReference type="AlphaFoldDB" id="A0A4Y3KD40"/>
<dbReference type="PANTHER" id="PTHR21600">
    <property type="entry name" value="MITOCHONDRIAL RNA PSEUDOURIDINE SYNTHASE"/>
    <property type="match status" value="1"/>
</dbReference>
<dbReference type="GO" id="GO:0003723">
    <property type="term" value="F:RNA binding"/>
    <property type="evidence" value="ECO:0007669"/>
    <property type="project" value="InterPro"/>
</dbReference>
<dbReference type="InterPro" id="IPR006145">
    <property type="entry name" value="PsdUridine_synth_RsuA/RluA"/>
</dbReference>
<comment type="catalytic activity">
    <reaction evidence="1">
        <text>a uridine in RNA = a pseudouridine in RNA</text>
        <dbReference type="Rhea" id="RHEA:48348"/>
        <dbReference type="Rhea" id="RHEA-COMP:12068"/>
        <dbReference type="Rhea" id="RHEA-COMP:12069"/>
        <dbReference type="ChEBI" id="CHEBI:65314"/>
        <dbReference type="ChEBI" id="CHEBI:65315"/>
    </reaction>
</comment>
<dbReference type="Proteomes" id="UP000315842">
    <property type="component" value="Unassembled WGS sequence"/>
</dbReference>
<keyword evidence="6" id="KW-1185">Reference proteome</keyword>
<dbReference type="GO" id="GO:0009982">
    <property type="term" value="F:pseudouridine synthase activity"/>
    <property type="evidence" value="ECO:0007669"/>
    <property type="project" value="InterPro"/>
</dbReference>
<evidence type="ECO:0000259" key="4">
    <source>
        <dbReference type="Pfam" id="PF00849"/>
    </source>
</evidence>
<dbReference type="PROSITE" id="PS01129">
    <property type="entry name" value="PSI_RLU"/>
    <property type="match status" value="1"/>
</dbReference>
<dbReference type="InterPro" id="IPR050188">
    <property type="entry name" value="RluA_PseudoU_synthase"/>
</dbReference>